<dbReference type="GeneID" id="20818536"/>
<proteinExistence type="predicted"/>
<dbReference type="EMBL" id="KI913201">
    <property type="protein sequence ID" value="ETV67130.1"/>
    <property type="molecule type" value="Genomic_DNA"/>
</dbReference>
<dbReference type="AlphaFoldDB" id="W4FI33"/>
<sequence length="88" mass="9670">MPDGFELNDIKGDHIINKCWYSASGYSPSIDDAVVRCGKRSTSSVCRMLPDERTIDTATTEISIQNEAMVKKILSDNTTKIGTTSNEP</sequence>
<name>W4FI33_APHAT</name>
<accession>W4FI33</accession>
<dbReference type="OrthoDB" id="6475849at2759"/>
<protein>
    <submittedName>
        <fullName evidence="1">Uncharacterized protein</fullName>
    </submittedName>
</protein>
<reference evidence="1" key="1">
    <citation type="submission" date="2013-12" db="EMBL/GenBank/DDBJ databases">
        <title>The Genome Sequence of Aphanomyces astaci APO3.</title>
        <authorList>
            <consortium name="The Broad Institute Genomics Platform"/>
            <person name="Russ C."/>
            <person name="Tyler B."/>
            <person name="van West P."/>
            <person name="Dieguez-Uribeondo J."/>
            <person name="Young S.K."/>
            <person name="Zeng Q."/>
            <person name="Gargeya S."/>
            <person name="Fitzgerald M."/>
            <person name="Abouelleil A."/>
            <person name="Alvarado L."/>
            <person name="Chapman S.B."/>
            <person name="Gainer-Dewar J."/>
            <person name="Goldberg J."/>
            <person name="Griggs A."/>
            <person name="Gujja S."/>
            <person name="Hansen M."/>
            <person name="Howarth C."/>
            <person name="Imamovic A."/>
            <person name="Ireland A."/>
            <person name="Larimer J."/>
            <person name="McCowan C."/>
            <person name="Murphy C."/>
            <person name="Pearson M."/>
            <person name="Poon T.W."/>
            <person name="Priest M."/>
            <person name="Roberts A."/>
            <person name="Saif S."/>
            <person name="Shea T."/>
            <person name="Sykes S."/>
            <person name="Wortman J."/>
            <person name="Nusbaum C."/>
            <person name="Birren B."/>
        </authorList>
    </citation>
    <scope>NUCLEOTIDE SEQUENCE [LARGE SCALE GENOMIC DNA]</scope>
    <source>
        <strain evidence="1">APO3</strain>
    </source>
</reference>
<evidence type="ECO:0000313" key="1">
    <source>
        <dbReference type="EMBL" id="ETV67130.1"/>
    </source>
</evidence>
<gene>
    <name evidence="1" type="ORF">H257_16540</name>
</gene>
<organism evidence="1">
    <name type="scientific">Aphanomyces astaci</name>
    <name type="common">Crayfish plague agent</name>
    <dbReference type="NCBI Taxonomy" id="112090"/>
    <lineage>
        <taxon>Eukaryota</taxon>
        <taxon>Sar</taxon>
        <taxon>Stramenopiles</taxon>
        <taxon>Oomycota</taxon>
        <taxon>Saprolegniomycetes</taxon>
        <taxon>Saprolegniales</taxon>
        <taxon>Verrucalvaceae</taxon>
        <taxon>Aphanomyces</taxon>
    </lineage>
</organism>
<dbReference type="VEuPathDB" id="FungiDB:H257_16540"/>
<dbReference type="RefSeq" id="XP_009843295.1">
    <property type="nucleotide sequence ID" value="XM_009844993.1"/>
</dbReference>